<organism evidence="1 2">
    <name type="scientific">Periconia digitata</name>
    <dbReference type="NCBI Taxonomy" id="1303443"/>
    <lineage>
        <taxon>Eukaryota</taxon>
        <taxon>Fungi</taxon>
        <taxon>Dikarya</taxon>
        <taxon>Ascomycota</taxon>
        <taxon>Pezizomycotina</taxon>
        <taxon>Dothideomycetes</taxon>
        <taxon>Pleosporomycetidae</taxon>
        <taxon>Pleosporales</taxon>
        <taxon>Massarineae</taxon>
        <taxon>Periconiaceae</taxon>
        <taxon>Periconia</taxon>
    </lineage>
</organism>
<reference evidence="1" key="1">
    <citation type="submission" date="2023-01" db="EMBL/GenBank/DDBJ databases">
        <authorList>
            <person name="Van Ghelder C."/>
            <person name="Rancurel C."/>
        </authorList>
    </citation>
    <scope>NUCLEOTIDE SEQUENCE</scope>
    <source>
        <strain evidence="1">CNCM I-4278</strain>
    </source>
</reference>
<protein>
    <submittedName>
        <fullName evidence="1">Uncharacterized protein</fullName>
    </submittedName>
</protein>
<gene>
    <name evidence="1" type="ORF">PDIGIT_LOCUS6051</name>
</gene>
<dbReference type="AlphaFoldDB" id="A0A9W4UE16"/>
<name>A0A9W4UE16_9PLEO</name>
<evidence type="ECO:0000313" key="2">
    <source>
        <dbReference type="Proteomes" id="UP001152607"/>
    </source>
</evidence>
<accession>A0A9W4UE16</accession>
<sequence length="97" mass="9859">MLNAGGGLANGAIAASAAARPSPASSPLWQPACTRSAAPANAYAHVRLSAPLSASSFLIQFLHLTTLSLAPRILVTCETMALTVRPRLNSHGAAPTL</sequence>
<evidence type="ECO:0000313" key="1">
    <source>
        <dbReference type="EMBL" id="CAI6333017.1"/>
    </source>
</evidence>
<keyword evidence="2" id="KW-1185">Reference proteome</keyword>
<dbReference type="Proteomes" id="UP001152607">
    <property type="component" value="Unassembled WGS sequence"/>
</dbReference>
<comment type="caution">
    <text evidence="1">The sequence shown here is derived from an EMBL/GenBank/DDBJ whole genome shotgun (WGS) entry which is preliminary data.</text>
</comment>
<proteinExistence type="predicted"/>
<dbReference type="EMBL" id="CAOQHR010000004">
    <property type="protein sequence ID" value="CAI6333017.1"/>
    <property type="molecule type" value="Genomic_DNA"/>
</dbReference>